<dbReference type="AlphaFoldDB" id="A0A0G1XPE3"/>
<proteinExistence type="predicted"/>
<evidence type="ECO:0000256" key="1">
    <source>
        <dbReference type="SAM" id="MobiDB-lite"/>
    </source>
</evidence>
<dbReference type="Proteomes" id="UP000034054">
    <property type="component" value="Unassembled WGS sequence"/>
</dbReference>
<protein>
    <submittedName>
        <fullName evidence="2">Uncharacterized protein</fullName>
    </submittedName>
</protein>
<comment type="caution">
    <text evidence="2">The sequence shown here is derived from an EMBL/GenBank/DDBJ whole genome shotgun (WGS) entry which is preliminary data.</text>
</comment>
<accession>A0A0G1XPE3</accession>
<gene>
    <name evidence="2" type="ORF">UY76_C0018G0003</name>
</gene>
<name>A0A0G1XPE3_9BACT</name>
<evidence type="ECO:0000313" key="2">
    <source>
        <dbReference type="EMBL" id="KKW32740.1"/>
    </source>
</evidence>
<dbReference type="EMBL" id="LCRH01000018">
    <property type="protein sequence ID" value="KKW32740.1"/>
    <property type="molecule type" value="Genomic_DNA"/>
</dbReference>
<evidence type="ECO:0000313" key="3">
    <source>
        <dbReference type="Proteomes" id="UP000034054"/>
    </source>
</evidence>
<organism evidence="2 3">
    <name type="scientific">Candidatus Uhrbacteria bacterium GW2011_GWA2_52_8d</name>
    <dbReference type="NCBI Taxonomy" id="1618979"/>
    <lineage>
        <taxon>Bacteria</taxon>
        <taxon>Candidatus Uhriibacteriota</taxon>
    </lineage>
</organism>
<sequence>MRPNQTRSFTPMILVIMAVIAILLGMGSRTSPVPEKPPTTVESEAPSRNASSKQTTQPSSGVIKEFFHTHPQEGVRDDFHHLLVSGKISFVWNAIGTPVAAFGLVQDGSGGPVLVLLVDPELFLESYRSLAQITIFHEYLHYLQWRDGTIPESAFHIRDSMPHDEVQDWCKQKWHAERLAYYEACAFGREAGLVGDLRRGGPLSVVCTAEEPLFIPILKRVLTLADPSNPMCSQTWSTL</sequence>
<feature type="region of interest" description="Disordered" evidence="1">
    <location>
        <begin position="31"/>
        <end position="60"/>
    </location>
</feature>
<feature type="compositionally biased region" description="Polar residues" evidence="1">
    <location>
        <begin position="40"/>
        <end position="60"/>
    </location>
</feature>
<reference evidence="2 3" key="1">
    <citation type="journal article" date="2015" name="Nature">
        <title>rRNA introns, odd ribosomes, and small enigmatic genomes across a large radiation of phyla.</title>
        <authorList>
            <person name="Brown C.T."/>
            <person name="Hug L.A."/>
            <person name="Thomas B.C."/>
            <person name="Sharon I."/>
            <person name="Castelle C.J."/>
            <person name="Singh A."/>
            <person name="Wilkins M.J."/>
            <person name="Williams K.H."/>
            <person name="Banfield J.F."/>
        </authorList>
    </citation>
    <scope>NUCLEOTIDE SEQUENCE [LARGE SCALE GENOMIC DNA]</scope>
</reference>